<evidence type="ECO:0000313" key="2">
    <source>
        <dbReference type="Proteomes" id="UP000279799"/>
    </source>
</evidence>
<gene>
    <name evidence="1" type="ORF">NCTC12871_00263</name>
</gene>
<protein>
    <submittedName>
        <fullName evidence="1">Uncharacterized protein</fullName>
    </submittedName>
</protein>
<dbReference type="Proteomes" id="UP000279799">
    <property type="component" value="Chromosome"/>
</dbReference>
<keyword evidence="2" id="KW-1185">Reference proteome</keyword>
<sequence length="65" mass="7470">MIPLPPNKHYVMVCPNCGFEKACIARGDVIFSSKECSQCHHEVEITIRELSYFERIKNTVSKLID</sequence>
<organism evidence="1 2">
    <name type="scientific">Actinobacillus delphinicola</name>
    <dbReference type="NCBI Taxonomy" id="51161"/>
    <lineage>
        <taxon>Bacteria</taxon>
        <taxon>Pseudomonadati</taxon>
        <taxon>Pseudomonadota</taxon>
        <taxon>Gammaproteobacteria</taxon>
        <taxon>Pasteurellales</taxon>
        <taxon>Pasteurellaceae</taxon>
        <taxon>Actinobacillus</taxon>
    </lineage>
</organism>
<dbReference type="AlphaFoldDB" id="A0A448TSF0"/>
<reference evidence="1 2" key="1">
    <citation type="submission" date="2018-12" db="EMBL/GenBank/DDBJ databases">
        <authorList>
            <consortium name="Pathogen Informatics"/>
        </authorList>
    </citation>
    <scope>NUCLEOTIDE SEQUENCE [LARGE SCALE GENOMIC DNA]</scope>
    <source>
        <strain evidence="1 2">NCTC12871</strain>
    </source>
</reference>
<evidence type="ECO:0000313" key="1">
    <source>
        <dbReference type="EMBL" id="VEJ08846.1"/>
    </source>
</evidence>
<accession>A0A448TSF0</accession>
<dbReference type="EMBL" id="LR134510">
    <property type="protein sequence ID" value="VEJ08846.1"/>
    <property type="molecule type" value="Genomic_DNA"/>
</dbReference>
<dbReference type="KEGG" id="adp:NCTC12871_00263"/>
<name>A0A448TSF0_9PAST</name>
<proteinExistence type="predicted"/>